<feature type="transmembrane region" description="Helical" evidence="1">
    <location>
        <begin position="98"/>
        <end position="116"/>
    </location>
</feature>
<dbReference type="InterPro" id="IPR001245">
    <property type="entry name" value="Ser-Thr/Tyr_kinase_cat_dom"/>
</dbReference>
<dbReference type="VEuPathDB" id="FungiDB:H257_17097"/>
<dbReference type="Pfam" id="PF07714">
    <property type="entry name" value="PK_Tyr_Ser-Thr"/>
    <property type="match status" value="1"/>
</dbReference>
<feature type="transmembrane region" description="Helical" evidence="1">
    <location>
        <begin position="24"/>
        <end position="46"/>
    </location>
</feature>
<dbReference type="InterPro" id="IPR051681">
    <property type="entry name" value="Ser/Thr_Kinases-Pseudokinases"/>
</dbReference>
<accession>A0A418G0M6</accession>
<dbReference type="EMBL" id="QUTF01005017">
    <property type="protein sequence ID" value="RHZ41361.1"/>
    <property type="molecule type" value="Genomic_DNA"/>
</dbReference>
<evidence type="ECO:0000313" key="3">
    <source>
        <dbReference type="EMBL" id="RHZ41361.1"/>
    </source>
</evidence>
<dbReference type="GO" id="GO:0004674">
    <property type="term" value="F:protein serine/threonine kinase activity"/>
    <property type="evidence" value="ECO:0007669"/>
    <property type="project" value="TreeGrafter"/>
</dbReference>
<dbReference type="Proteomes" id="UP000286510">
    <property type="component" value="Unassembled WGS sequence"/>
</dbReference>
<dbReference type="PANTHER" id="PTHR44329">
    <property type="entry name" value="SERINE/THREONINE-PROTEIN KINASE TNNI3K-RELATED"/>
    <property type="match status" value="1"/>
</dbReference>
<dbReference type="GO" id="GO:0005524">
    <property type="term" value="F:ATP binding"/>
    <property type="evidence" value="ECO:0007669"/>
    <property type="project" value="InterPro"/>
</dbReference>
<dbReference type="SMART" id="SM00220">
    <property type="entry name" value="S_TKc"/>
    <property type="match status" value="1"/>
</dbReference>
<sequence length="670" mass="74900">RQCVVRVLTLAHAMSPSSFEYPQLIVPIIKIVCQVLSSCGALFMLLSLRNSPTISSKILCFTAVSDFIFSTTGALHTVARVLDVSNWAIDVFLTAPHWGFEISSFLWTAVLVVYILSRQANHSSFQLMYAHVGVWTCVILYIGLESYALLSHEPDVTKLARMLWDAFALATLASVSYGLCAVRAHKLRTGQLGQSVILAKLVGYMLLFVACVTPNITNDMLSLALTTSSSDNGASSNGDLFSHIASLLFALWPLGTSVVFSSRLPWCSSIAKHNQNQHNQNHNQTSSTPSQTYQHRRMLEAHFGLPSTHHNHPLPPPQELVGLEIGAQIGQGLAVVYRGTWRGAVVAVKMKTLFVDDEALADVAFVAECNHEIQEEALVMKRLTHPNIVLFMEAGFYRGSICIVSEYCARGSLRDVLRSPLLWPMKIRLALGLAYGLQYLHNSRMIHRDLKSPNILVDETWHAKIADFGTLRLAEIVRSQNPQIKSVEMTGLVGTTRWMAPEVIQSKKNYTEKIDIYSLGVILWEMIDGKELPYEQYRWNHEIEKAIVDGKRPPIPAHACPPRWKVLIQLCWHVEPTERPSVGELIRSLQRLATEDIKDIRHHNVPFVGNLQQMDCEYILKYTRCDVDYDNNQVGYDTSRHMGGGSSSVNTIALLEDTGSLASQSTIYTM</sequence>
<organism evidence="3 4">
    <name type="scientific">Aphanomyces astaci</name>
    <name type="common">Crayfish plague agent</name>
    <dbReference type="NCBI Taxonomy" id="112090"/>
    <lineage>
        <taxon>Eukaryota</taxon>
        <taxon>Sar</taxon>
        <taxon>Stramenopiles</taxon>
        <taxon>Oomycota</taxon>
        <taxon>Saprolegniomycetes</taxon>
        <taxon>Saprolegniales</taxon>
        <taxon>Verrucalvaceae</taxon>
        <taxon>Aphanomyces</taxon>
    </lineage>
</organism>
<evidence type="ECO:0000256" key="1">
    <source>
        <dbReference type="SAM" id="Phobius"/>
    </source>
</evidence>
<dbReference type="Gene3D" id="1.10.510.10">
    <property type="entry name" value="Transferase(Phosphotransferase) domain 1"/>
    <property type="match status" value="1"/>
</dbReference>
<dbReference type="InterPro" id="IPR008271">
    <property type="entry name" value="Ser/Thr_kinase_AS"/>
</dbReference>
<reference evidence="3 4" key="1">
    <citation type="submission" date="2018-08" db="EMBL/GenBank/DDBJ databases">
        <title>Aphanomyces genome sequencing and annotation.</title>
        <authorList>
            <person name="Minardi D."/>
            <person name="Oidtmann B."/>
            <person name="Van Der Giezen M."/>
            <person name="Studholme D.J."/>
        </authorList>
    </citation>
    <scope>NUCLEOTIDE SEQUENCE [LARGE SCALE GENOMIC DNA]</scope>
    <source>
        <strain evidence="3 4">FDL457</strain>
    </source>
</reference>
<dbReference type="PROSITE" id="PS00108">
    <property type="entry name" value="PROTEIN_KINASE_ST"/>
    <property type="match status" value="1"/>
</dbReference>
<proteinExistence type="predicted"/>
<dbReference type="PRINTS" id="PR00109">
    <property type="entry name" value="TYRKINASE"/>
</dbReference>
<feature type="transmembrane region" description="Helical" evidence="1">
    <location>
        <begin position="128"/>
        <end position="150"/>
    </location>
</feature>
<keyword evidence="1" id="KW-0812">Transmembrane</keyword>
<keyword evidence="1" id="KW-1133">Transmembrane helix</keyword>
<dbReference type="PROSITE" id="PS50011">
    <property type="entry name" value="PROTEIN_KINASE_DOM"/>
    <property type="match status" value="1"/>
</dbReference>
<dbReference type="InterPro" id="IPR011009">
    <property type="entry name" value="Kinase-like_dom_sf"/>
</dbReference>
<gene>
    <name evidence="3" type="ORF">DYB26_010147</name>
</gene>
<feature type="domain" description="Protein kinase" evidence="2">
    <location>
        <begin position="323"/>
        <end position="592"/>
    </location>
</feature>
<dbReference type="SUPFAM" id="SSF56112">
    <property type="entry name" value="Protein kinase-like (PK-like)"/>
    <property type="match status" value="1"/>
</dbReference>
<dbReference type="InterPro" id="IPR000719">
    <property type="entry name" value="Prot_kinase_dom"/>
</dbReference>
<comment type="caution">
    <text evidence="3">The sequence shown here is derived from an EMBL/GenBank/DDBJ whole genome shotgun (WGS) entry which is preliminary data.</text>
</comment>
<feature type="transmembrane region" description="Helical" evidence="1">
    <location>
        <begin position="58"/>
        <end position="78"/>
    </location>
</feature>
<evidence type="ECO:0000313" key="4">
    <source>
        <dbReference type="Proteomes" id="UP000286510"/>
    </source>
</evidence>
<keyword evidence="1" id="KW-0472">Membrane</keyword>
<evidence type="ECO:0000259" key="2">
    <source>
        <dbReference type="PROSITE" id="PS50011"/>
    </source>
</evidence>
<feature type="non-terminal residue" evidence="3">
    <location>
        <position position="1"/>
    </location>
</feature>
<feature type="transmembrane region" description="Helical" evidence="1">
    <location>
        <begin position="162"/>
        <end position="184"/>
    </location>
</feature>
<feature type="transmembrane region" description="Helical" evidence="1">
    <location>
        <begin position="196"/>
        <end position="216"/>
    </location>
</feature>
<protein>
    <recommendedName>
        <fullName evidence="2">Protein kinase domain-containing protein</fullName>
    </recommendedName>
</protein>
<dbReference type="AlphaFoldDB" id="A0A418G0M6"/>
<dbReference type="CDD" id="cd13999">
    <property type="entry name" value="STKc_MAP3K-like"/>
    <property type="match status" value="1"/>
</dbReference>
<name>A0A418G0M6_APHAT</name>